<proteinExistence type="inferred from homology"/>
<dbReference type="STRING" id="469371.Tbis_3379"/>
<protein>
    <recommendedName>
        <fullName evidence="5">Asp23 family protein</fullName>
    </recommendedName>
</protein>
<gene>
    <name evidence="3" type="ordered locus">Tbis_3379</name>
</gene>
<dbReference type="OrthoDB" id="9808942at2"/>
<name>D6Y9N8_THEBD</name>
<comment type="similarity">
    <text evidence="1">Belongs to the asp23 family.</text>
</comment>
<evidence type="ECO:0000256" key="2">
    <source>
        <dbReference type="SAM" id="MobiDB-lite"/>
    </source>
</evidence>
<dbReference type="KEGG" id="tbi:Tbis_3379"/>
<dbReference type="PANTHER" id="PTHR34297:SF3">
    <property type="entry name" value="ALKALINE SHOCK PROTEIN 23"/>
    <property type="match status" value="1"/>
</dbReference>
<dbReference type="HOGENOM" id="CLU_113198_1_0_11"/>
<keyword evidence="4" id="KW-1185">Reference proteome</keyword>
<evidence type="ECO:0000256" key="1">
    <source>
        <dbReference type="ARBA" id="ARBA00005721"/>
    </source>
</evidence>
<dbReference type="PANTHER" id="PTHR34297">
    <property type="entry name" value="HYPOTHETICAL CYTOSOLIC PROTEIN-RELATED"/>
    <property type="match status" value="1"/>
</dbReference>
<evidence type="ECO:0008006" key="5">
    <source>
        <dbReference type="Google" id="ProtNLM"/>
    </source>
</evidence>
<sequence>MTESSTPAERGAHGPDTGRLATERGRTSIASQVVAKIAGMAARQIKGVYDFGTVAARAFGALKGRLGGEESVTRGIAVEVGERQAAADIHLVVEYGTSIPELAEAVRDNVADAVEQMCGLEVTEVNVTVDDVHLPDEEPVGAGTGQRVQ</sequence>
<reference evidence="3 4" key="1">
    <citation type="submission" date="2010-01" db="EMBL/GenBank/DDBJ databases">
        <title>The complete genome of Thermobispora bispora DSM 43833.</title>
        <authorList>
            <consortium name="US DOE Joint Genome Institute (JGI-PGF)"/>
            <person name="Lucas S."/>
            <person name="Copeland A."/>
            <person name="Lapidus A."/>
            <person name="Glavina del Rio T."/>
            <person name="Dalin E."/>
            <person name="Tice H."/>
            <person name="Bruce D."/>
            <person name="Goodwin L."/>
            <person name="Pitluck S."/>
            <person name="Kyrpides N."/>
            <person name="Mavromatis K."/>
            <person name="Ivanova N."/>
            <person name="Mikhailova N."/>
            <person name="Chertkov O."/>
            <person name="Brettin T."/>
            <person name="Detter J.C."/>
            <person name="Han C."/>
            <person name="Larimer F."/>
            <person name="Land M."/>
            <person name="Hauser L."/>
            <person name="Markowitz V."/>
            <person name="Cheng J.-F."/>
            <person name="Hugenholtz P."/>
            <person name="Woyke T."/>
            <person name="Wu D."/>
            <person name="Jando M."/>
            <person name="Schneider S."/>
            <person name="Klenk H.-P."/>
            <person name="Eisen J.A."/>
        </authorList>
    </citation>
    <scope>NUCLEOTIDE SEQUENCE [LARGE SCALE GENOMIC DNA]</scope>
    <source>
        <strain evidence="4">ATCC 19993 / DSM 43833 / CBS 139.67 / JCM 10125 / KCTC 9307 / NBRC 14880 / R51</strain>
    </source>
</reference>
<dbReference type="EMBL" id="CP001874">
    <property type="protein sequence ID" value="ADG90069.1"/>
    <property type="molecule type" value="Genomic_DNA"/>
</dbReference>
<dbReference type="eggNOG" id="COG1302">
    <property type="taxonomic scope" value="Bacteria"/>
</dbReference>
<dbReference type="AlphaFoldDB" id="D6Y9N8"/>
<dbReference type="RefSeq" id="WP_013133602.1">
    <property type="nucleotide sequence ID" value="NC_014165.1"/>
</dbReference>
<dbReference type="Proteomes" id="UP000006640">
    <property type="component" value="Chromosome"/>
</dbReference>
<evidence type="ECO:0000313" key="3">
    <source>
        <dbReference type="EMBL" id="ADG90069.1"/>
    </source>
</evidence>
<dbReference type="Pfam" id="PF03780">
    <property type="entry name" value="Asp23"/>
    <property type="match status" value="1"/>
</dbReference>
<accession>D6Y9N8</accession>
<evidence type="ECO:0000313" key="4">
    <source>
        <dbReference type="Proteomes" id="UP000006640"/>
    </source>
</evidence>
<dbReference type="InterPro" id="IPR005531">
    <property type="entry name" value="Asp23"/>
</dbReference>
<organism evidence="3 4">
    <name type="scientific">Thermobispora bispora (strain ATCC 19993 / DSM 43833 / CBS 139.67 / JCM 10125 / KCTC 9307 / NBRC 14880 / R51)</name>
    <dbReference type="NCBI Taxonomy" id="469371"/>
    <lineage>
        <taxon>Bacteria</taxon>
        <taxon>Bacillati</taxon>
        <taxon>Actinomycetota</taxon>
        <taxon>Actinomycetes</taxon>
        <taxon>Streptosporangiales</taxon>
        <taxon>Streptosporangiaceae</taxon>
        <taxon>Thermobispora</taxon>
    </lineage>
</organism>
<feature type="region of interest" description="Disordered" evidence="2">
    <location>
        <begin position="1"/>
        <end position="25"/>
    </location>
</feature>